<dbReference type="PROSITE" id="PS50279">
    <property type="entry name" value="BPTI_KUNITZ_2"/>
    <property type="match status" value="1"/>
</dbReference>
<dbReference type="Pfam" id="PF00014">
    <property type="entry name" value="Kunitz_BPTI"/>
    <property type="match status" value="1"/>
</dbReference>
<dbReference type="CDD" id="cd22593">
    <property type="entry name" value="Kunitz_conkunitzin"/>
    <property type="match status" value="1"/>
</dbReference>
<evidence type="ECO:0000256" key="1">
    <source>
        <dbReference type="ARBA" id="ARBA00022690"/>
    </source>
</evidence>
<accession>A0A183DCR2</accession>
<dbReference type="GO" id="GO:0005615">
    <property type="term" value="C:extracellular space"/>
    <property type="evidence" value="ECO:0007669"/>
    <property type="project" value="TreeGrafter"/>
</dbReference>
<dbReference type="PANTHER" id="PTHR10083:SF374">
    <property type="entry name" value="BPTI_KUNITZ INHIBITOR DOMAIN-CONTAINING PROTEIN"/>
    <property type="match status" value="1"/>
</dbReference>
<keyword evidence="1" id="KW-0646">Protease inhibitor</keyword>
<dbReference type="SUPFAM" id="SSF57362">
    <property type="entry name" value="BPTI-like"/>
    <property type="match status" value="1"/>
</dbReference>
<dbReference type="PANTHER" id="PTHR10083">
    <property type="entry name" value="KUNITZ-TYPE PROTEASE INHIBITOR-RELATED"/>
    <property type="match status" value="1"/>
</dbReference>
<dbReference type="Gene3D" id="4.10.410.10">
    <property type="entry name" value="Pancreatic trypsin inhibitor Kunitz domain"/>
    <property type="match status" value="1"/>
</dbReference>
<keyword evidence="2" id="KW-0722">Serine protease inhibitor</keyword>
<protein>
    <submittedName>
        <fullName evidence="5">BPTI/Kunitz inhibitor domain-containing protein</fullName>
    </submittedName>
</protein>
<keyword evidence="3" id="KW-1015">Disulfide bond</keyword>
<evidence type="ECO:0000313" key="5">
    <source>
        <dbReference type="WBParaSite" id="GPUH_0000651201-mRNA-1"/>
    </source>
</evidence>
<proteinExistence type="predicted"/>
<feature type="domain" description="BPTI/Kunitz inhibitor" evidence="4">
    <location>
        <begin position="9"/>
        <end position="59"/>
    </location>
</feature>
<name>A0A183DCR2_9BILA</name>
<evidence type="ECO:0000259" key="4">
    <source>
        <dbReference type="PROSITE" id="PS50279"/>
    </source>
</evidence>
<reference evidence="5" key="1">
    <citation type="submission" date="2016-06" db="UniProtKB">
        <authorList>
            <consortium name="WormBaseParasite"/>
        </authorList>
    </citation>
    <scope>IDENTIFICATION</scope>
</reference>
<organism evidence="5">
    <name type="scientific">Gongylonema pulchrum</name>
    <dbReference type="NCBI Taxonomy" id="637853"/>
    <lineage>
        <taxon>Eukaryota</taxon>
        <taxon>Metazoa</taxon>
        <taxon>Ecdysozoa</taxon>
        <taxon>Nematoda</taxon>
        <taxon>Chromadorea</taxon>
        <taxon>Rhabditida</taxon>
        <taxon>Spirurina</taxon>
        <taxon>Spiruromorpha</taxon>
        <taxon>Spiruroidea</taxon>
        <taxon>Gongylonematidae</taxon>
        <taxon>Gongylonema</taxon>
    </lineage>
</organism>
<dbReference type="WBParaSite" id="GPUH_0000651201-mRNA-1">
    <property type="protein sequence ID" value="GPUH_0000651201-mRNA-1"/>
    <property type="gene ID" value="GPUH_0000651201"/>
</dbReference>
<dbReference type="InterPro" id="IPR050098">
    <property type="entry name" value="TFPI/VKTCI-like"/>
</dbReference>
<dbReference type="GO" id="GO:0004867">
    <property type="term" value="F:serine-type endopeptidase inhibitor activity"/>
    <property type="evidence" value="ECO:0007669"/>
    <property type="project" value="UniProtKB-KW"/>
</dbReference>
<dbReference type="SMART" id="SM00131">
    <property type="entry name" value="KU"/>
    <property type="match status" value="1"/>
</dbReference>
<dbReference type="InterPro" id="IPR002223">
    <property type="entry name" value="Kunitz_BPTI"/>
</dbReference>
<dbReference type="AlphaFoldDB" id="A0A183DCR2"/>
<evidence type="ECO:0000256" key="3">
    <source>
        <dbReference type="ARBA" id="ARBA00023157"/>
    </source>
</evidence>
<dbReference type="InterPro" id="IPR036880">
    <property type="entry name" value="Kunitz_BPTI_sf"/>
</dbReference>
<evidence type="ECO:0000256" key="2">
    <source>
        <dbReference type="ARBA" id="ARBA00022900"/>
    </source>
</evidence>
<sequence length="91" mass="10508">LPIFAGDVCAQPPATGIGRAHLLRWYFDPVRDQCRNFDYTGRGGNENNFLSKTECEMYLISVCQFQYLIFSGTFRDILLTNKMKKVMKLAY</sequence>